<dbReference type="OrthoDB" id="123525at2"/>
<comment type="caution">
    <text evidence="1">The sequence shown here is derived from an EMBL/GenBank/DDBJ whole genome shotgun (WGS) entry which is preliminary data.</text>
</comment>
<reference evidence="1 2" key="1">
    <citation type="submission" date="2014-07" db="EMBL/GenBank/DDBJ databases">
        <title>Draft genome sequence of Thalassospira profundimaris PR54-5.</title>
        <authorList>
            <person name="Lai Q."/>
            <person name="Shao Z."/>
        </authorList>
    </citation>
    <scope>NUCLEOTIDE SEQUENCE [LARGE SCALE GENOMIC DNA]</scope>
    <source>
        <strain evidence="1 2">PR54-5</strain>
    </source>
</reference>
<accession>A0A367WRK0</accession>
<gene>
    <name evidence="1" type="ORF">TH30_19635</name>
</gene>
<evidence type="ECO:0000313" key="2">
    <source>
        <dbReference type="Proteomes" id="UP000252255"/>
    </source>
</evidence>
<proteinExistence type="predicted"/>
<name>A0A367WRK0_9PROT</name>
<evidence type="ECO:0008006" key="3">
    <source>
        <dbReference type="Google" id="ProtNLM"/>
    </source>
</evidence>
<dbReference type="Proteomes" id="UP000252255">
    <property type="component" value="Unassembled WGS sequence"/>
</dbReference>
<evidence type="ECO:0000313" key="1">
    <source>
        <dbReference type="EMBL" id="RCK43230.1"/>
    </source>
</evidence>
<organism evidence="1 2">
    <name type="scientific">Thalassospira profundimaris</name>
    <dbReference type="NCBI Taxonomy" id="502049"/>
    <lineage>
        <taxon>Bacteria</taxon>
        <taxon>Pseudomonadati</taxon>
        <taxon>Pseudomonadota</taxon>
        <taxon>Alphaproteobacteria</taxon>
        <taxon>Rhodospirillales</taxon>
        <taxon>Thalassospiraceae</taxon>
        <taxon>Thalassospira</taxon>
    </lineage>
</organism>
<protein>
    <recommendedName>
        <fullName evidence="3">Toprim domain-containing protein</fullName>
    </recommendedName>
</protein>
<dbReference type="RefSeq" id="WP_114099699.1">
    <property type="nucleotide sequence ID" value="NZ_JPWI01000015.1"/>
</dbReference>
<sequence>MTLGEIKDRLNSDAASALQWLMPEGRFIRHHFWCGDVFGTPPSKGSNGSFSFNLRKMIGKDFADSDRGYYGIYDVMVAHCHGDQTKAIALARDYLKLPPERRPELRQGHEHGSRGRRKNDDIEVLEVIVPAPETPPVLPASHQRILAGCWPWRTIDGTLQGYSYRIEFEIDGQRKKIPLPLTWCHLRNKKTGDEWSGWHNAALPQPQPVMHAHIMAGKRRILLVEGEKTCDAANRLIENPEHPLSDHFDIATTWHGGTGRIDYVDWGIFKPDQDVTSWPDGDLPNKRLYRPGVLSMERIARKLADLPEPPVFRIANPLKHWAEISAEPLPKGWDLADPIPEPGTLAWISYTLDMAERYL</sequence>
<dbReference type="AlphaFoldDB" id="A0A367WRK0"/>
<dbReference type="EMBL" id="JPWI01000015">
    <property type="protein sequence ID" value="RCK43230.1"/>
    <property type="molecule type" value="Genomic_DNA"/>
</dbReference>